<proteinExistence type="predicted"/>
<gene>
    <name evidence="3" type="ORF">J4E00_24220</name>
</gene>
<keyword evidence="4" id="KW-1185">Reference proteome</keyword>
<evidence type="ECO:0000313" key="3">
    <source>
        <dbReference type="EMBL" id="MBO2012194.1"/>
    </source>
</evidence>
<accession>A0ABS3QLQ3</accession>
<dbReference type="Pfam" id="PF01569">
    <property type="entry name" value="PAP2"/>
    <property type="match status" value="1"/>
</dbReference>
<organism evidence="3 4">
    <name type="scientific">Hymenobacter negativus</name>
    <dbReference type="NCBI Taxonomy" id="2795026"/>
    <lineage>
        <taxon>Bacteria</taxon>
        <taxon>Pseudomonadati</taxon>
        <taxon>Bacteroidota</taxon>
        <taxon>Cytophagia</taxon>
        <taxon>Cytophagales</taxon>
        <taxon>Hymenobacteraceae</taxon>
        <taxon>Hymenobacter</taxon>
    </lineage>
</organism>
<dbReference type="RefSeq" id="WP_208177961.1">
    <property type="nucleotide sequence ID" value="NZ_JAGETZ010000015.1"/>
</dbReference>
<feature type="transmembrane region" description="Helical" evidence="1">
    <location>
        <begin position="155"/>
        <end position="173"/>
    </location>
</feature>
<protein>
    <submittedName>
        <fullName evidence="3">Phosphatase PAP2 family protein</fullName>
    </submittedName>
</protein>
<evidence type="ECO:0000259" key="2">
    <source>
        <dbReference type="SMART" id="SM00014"/>
    </source>
</evidence>
<dbReference type="InterPro" id="IPR036938">
    <property type="entry name" value="PAP2/HPO_sf"/>
</dbReference>
<feature type="transmembrane region" description="Helical" evidence="1">
    <location>
        <begin position="194"/>
        <end position="219"/>
    </location>
</feature>
<keyword evidence="1" id="KW-0812">Transmembrane</keyword>
<sequence>MTAPHGGGQFSRLLLHPYSRLLFLMRVPPSLRWLFQLTLSAALLCPVAFWWLDYPLAHWSVQHLSGWRNALAAITATFDSVLLGPLFYLHGLVALVVLFLGARLLTRRPFFTLLLAIVVLRVSSEVAANILKVLIHRPRPGDNANFPDSFPSGHTTIYFGTFLLFAACFPKYRGLLLGVPVLIGIERVINNWHYLSDVLAGVALASLLTSFFLSLAYSWTGPCGEQVPRF</sequence>
<dbReference type="Gene3D" id="1.20.144.10">
    <property type="entry name" value="Phosphatidic acid phosphatase type 2/haloperoxidase"/>
    <property type="match status" value="2"/>
</dbReference>
<dbReference type="Proteomes" id="UP000664369">
    <property type="component" value="Unassembled WGS sequence"/>
</dbReference>
<dbReference type="SUPFAM" id="SSF48317">
    <property type="entry name" value="Acid phosphatase/Vanadium-dependent haloperoxidase"/>
    <property type="match status" value="1"/>
</dbReference>
<name>A0ABS3QLQ3_9BACT</name>
<feature type="transmembrane region" description="Helical" evidence="1">
    <location>
        <begin position="33"/>
        <end position="52"/>
    </location>
</feature>
<reference evidence="3 4" key="1">
    <citation type="submission" date="2021-03" db="EMBL/GenBank/DDBJ databases">
        <authorList>
            <person name="Kim M.K."/>
        </authorList>
    </citation>
    <scope>NUCLEOTIDE SEQUENCE [LARGE SCALE GENOMIC DNA]</scope>
    <source>
        <strain evidence="3 4">BT442</strain>
    </source>
</reference>
<feature type="transmembrane region" description="Helical" evidence="1">
    <location>
        <begin position="87"/>
        <end position="106"/>
    </location>
</feature>
<dbReference type="InterPro" id="IPR000326">
    <property type="entry name" value="PAP2/HPO"/>
</dbReference>
<evidence type="ECO:0000313" key="4">
    <source>
        <dbReference type="Proteomes" id="UP000664369"/>
    </source>
</evidence>
<keyword evidence="1" id="KW-1133">Transmembrane helix</keyword>
<feature type="domain" description="Phosphatidic acid phosphatase type 2/haloperoxidase" evidence="2">
    <location>
        <begin position="114"/>
        <end position="213"/>
    </location>
</feature>
<dbReference type="EMBL" id="JAGETZ010000015">
    <property type="protein sequence ID" value="MBO2012194.1"/>
    <property type="molecule type" value="Genomic_DNA"/>
</dbReference>
<keyword evidence="1" id="KW-0472">Membrane</keyword>
<comment type="caution">
    <text evidence="3">The sequence shown here is derived from an EMBL/GenBank/DDBJ whole genome shotgun (WGS) entry which is preliminary data.</text>
</comment>
<evidence type="ECO:0000256" key="1">
    <source>
        <dbReference type="SAM" id="Phobius"/>
    </source>
</evidence>
<feature type="transmembrane region" description="Helical" evidence="1">
    <location>
        <begin position="113"/>
        <end position="135"/>
    </location>
</feature>
<dbReference type="SMART" id="SM00014">
    <property type="entry name" value="acidPPc"/>
    <property type="match status" value="1"/>
</dbReference>